<dbReference type="InterPro" id="IPR001650">
    <property type="entry name" value="Helicase_C-like"/>
</dbReference>
<protein>
    <submittedName>
        <fullName evidence="2">P-loop containing nucleoside triphosphate hydrolase protein</fullName>
    </submittedName>
</protein>
<keyword evidence="3" id="KW-1185">Reference proteome</keyword>
<evidence type="ECO:0000259" key="1">
    <source>
        <dbReference type="PROSITE" id="PS51194"/>
    </source>
</evidence>
<dbReference type="PROSITE" id="PS51194">
    <property type="entry name" value="HELICASE_CTER"/>
    <property type="match status" value="1"/>
</dbReference>
<dbReference type="AlphaFoldDB" id="A0AAD9FN07"/>
<dbReference type="PANTHER" id="PTHR47958">
    <property type="entry name" value="ATP-DEPENDENT RNA HELICASE DBP3"/>
    <property type="match status" value="1"/>
</dbReference>
<dbReference type="SUPFAM" id="SSF52540">
    <property type="entry name" value="P-loop containing nucleoside triphosphate hydrolases"/>
    <property type="match status" value="1"/>
</dbReference>
<name>A0AAD9FN07_PAPLA</name>
<evidence type="ECO:0000313" key="2">
    <source>
        <dbReference type="EMBL" id="KAK1922679.1"/>
    </source>
</evidence>
<accession>A0AAD9FN07</accession>
<evidence type="ECO:0000313" key="3">
    <source>
        <dbReference type="Proteomes" id="UP001182556"/>
    </source>
</evidence>
<dbReference type="GO" id="GO:0016787">
    <property type="term" value="F:hydrolase activity"/>
    <property type="evidence" value="ECO:0007669"/>
    <property type="project" value="UniProtKB-KW"/>
</dbReference>
<dbReference type="EMBL" id="JAODAN010000008">
    <property type="protein sequence ID" value="KAK1922679.1"/>
    <property type="molecule type" value="Genomic_DNA"/>
</dbReference>
<dbReference type="Proteomes" id="UP001182556">
    <property type="component" value="Unassembled WGS sequence"/>
</dbReference>
<reference evidence="2" key="1">
    <citation type="submission" date="2023-02" db="EMBL/GenBank/DDBJ databases">
        <title>Identification and recombinant expression of a fungal hydrolase from Papiliotrema laurentii that hydrolyzes apple cutin and clears colloidal polyester polyurethane.</title>
        <authorList>
            <consortium name="DOE Joint Genome Institute"/>
            <person name="Roman V.A."/>
            <person name="Bojanowski C."/>
            <person name="Crable B.R."/>
            <person name="Wagner D.N."/>
            <person name="Hung C.S."/>
            <person name="Nadeau L.J."/>
            <person name="Schratz L."/>
            <person name="Haridas S."/>
            <person name="Pangilinan J."/>
            <person name="Lipzen A."/>
            <person name="Na H."/>
            <person name="Yan M."/>
            <person name="Ng V."/>
            <person name="Grigoriev I.V."/>
            <person name="Spatafora J.W."/>
            <person name="Barlow D."/>
            <person name="Biffinger J."/>
            <person name="Kelley-Loughnane N."/>
            <person name="Varaljay V.A."/>
            <person name="Crookes-Goodson W.J."/>
        </authorList>
    </citation>
    <scope>NUCLEOTIDE SEQUENCE</scope>
    <source>
        <strain evidence="2">5307AH</strain>
    </source>
</reference>
<dbReference type="InterPro" id="IPR027417">
    <property type="entry name" value="P-loop_NTPase"/>
</dbReference>
<feature type="domain" description="Helicase C-terminal" evidence="1">
    <location>
        <begin position="48"/>
        <end position="118"/>
    </location>
</feature>
<keyword evidence="2" id="KW-0378">Hydrolase</keyword>
<comment type="caution">
    <text evidence="2">The sequence shown here is derived from an EMBL/GenBank/DDBJ whole genome shotgun (WGS) entry which is preliminary data.</text>
</comment>
<proteinExistence type="predicted"/>
<dbReference type="Gene3D" id="3.40.50.300">
    <property type="entry name" value="P-loop containing nucleotide triphosphate hydrolases"/>
    <property type="match status" value="1"/>
</dbReference>
<gene>
    <name evidence="2" type="ORF">DB88DRAFT_365509</name>
</gene>
<sequence length="168" mass="17305">MGDLSSASSEQTDLIRFVVVGCDQPSGLVDGDRRAGTHLPCIFTLDNVDVKDISYVINYDFPNNCEDYIHRIGRTGRAGAKGTSYTYFTAENSKSARELVKILTESKSVIPPELQEMAMYGGGGGGRGRGGGGRGRGGGRFGGGGGYGGSGANSYGGGGGGGYGGSRW</sequence>
<dbReference type="Pfam" id="PF00271">
    <property type="entry name" value="Helicase_C"/>
    <property type="match status" value="1"/>
</dbReference>
<organism evidence="2 3">
    <name type="scientific">Papiliotrema laurentii</name>
    <name type="common">Cryptococcus laurentii</name>
    <dbReference type="NCBI Taxonomy" id="5418"/>
    <lineage>
        <taxon>Eukaryota</taxon>
        <taxon>Fungi</taxon>
        <taxon>Dikarya</taxon>
        <taxon>Basidiomycota</taxon>
        <taxon>Agaricomycotina</taxon>
        <taxon>Tremellomycetes</taxon>
        <taxon>Tremellales</taxon>
        <taxon>Rhynchogastremaceae</taxon>
        <taxon>Papiliotrema</taxon>
    </lineage>
</organism>